<dbReference type="Proteomes" id="UP000586722">
    <property type="component" value="Unassembled WGS sequence"/>
</dbReference>
<dbReference type="AlphaFoldDB" id="A0A7X5F3B1"/>
<organism evidence="1 2">
    <name type="scientific">Pannonibacter tanglangensis</name>
    <dbReference type="NCBI Taxonomy" id="2750084"/>
    <lineage>
        <taxon>Bacteria</taxon>
        <taxon>Pseudomonadati</taxon>
        <taxon>Pseudomonadota</taxon>
        <taxon>Alphaproteobacteria</taxon>
        <taxon>Hyphomicrobiales</taxon>
        <taxon>Stappiaceae</taxon>
        <taxon>Pannonibacter</taxon>
    </lineage>
</organism>
<name>A0A7X5F3B1_9HYPH</name>
<gene>
    <name evidence="1" type="ORF">GWI72_11760</name>
</gene>
<dbReference type="RefSeq" id="WP_161676400.1">
    <property type="nucleotide sequence ID" value="NZ_JAABLP010000003.1"/>
</dbReference>
<keyword evidence="2" id="KW-1185">Reference proteome</keyword>
<comment type="caution">
    <text evidence="1">The sequence shown here is derived from an EMBL/GenBank/DDBJ whole genome shotgun (WGS) entry which is preliminary data.</text>
</comment>
<proteinExistence type="predicted"/>
<reference evidence="2" key="1">
    <citation type="submission" date="2020-01" db="EMBL/GenBank/DDBJ databases">
        <authorList>
            <person name="Fang Y."/>
            <person name="Sun R."/>
            <person name="Nie L."/>
            <person name="He J."/>
            <person name="Hao L."/>
            <person name="Wang L."/>
            <person name="Su S."/>
            <person name="Lv E."/>
            <person name="Zhang Z."/>
            <person name="Xie R."/>
            <person name="Liu H."/>
        </authorList>
    </citation>
    <scope>NUCLEOTIDE SEQUENCE [LARGE SCALE GENOMIC DNA]</scope>
    <source>
        <strain evidence="2">XCT-53</strain>
    </source>
</reference>
<evidence type="ECO:0000313" key="2">
    <source>
        <dbReference type="Proteomes" id="UP000586722"/>
    </source>
</evidence>
<evidence type="ECO:0000313" key="1">
    <source>
        <dbReference type="EMBL" id="NBN78943.1"/>
    </source>
</evidence>
<sequence>MPTQTPVSLIKPLNRLFGSLDITIAPNHASMSFGAQQLPSTYYMDDTNAFLRLRPLHRSGFGMFERPTRVVGLYAGDWDGNASYQTNSQSAQVIFRNLGSTATDIRTAIQNLMTGQTLTTAQLITQNTTNPAQQIVNQVVYINDGAMQGTIWGGSAAVTANRYEPMCVVDATTINDRAHTGHAFATRPLVEQFYAMYYPGLLDQMMRLGYSAQSLAIAIGANGLPVTEPVTTDREYFPRSDFSDNRQRQLEFMCRFFGSFV</sequence>
<accession>A0A7X5F3B1</accession>
<dbReference type="EMBL" id="JAABLQ010000001">
    <property type="protein sequence ID" value="NBN78943.1"/>
    <property type="molecule type" value="Genomic_DNA"/>
</dbReference>
<protein>
    <submittedName>
        <fullName evidence="1">Uncharacterized protein</fullName>
    </submittedName>
</protein>